<dbReference type="AlphaFoldDB" id="A0A109QYU9"/>
<organism evidence="11 12">
    <name type="scientific">Microterricola viridarii</name>
    <dbReference type="NCBI Taxonomy" id="412690"/>
    <lineage>
        <taxon>Bacteria</taxon>
        <taxon>Bacillati</taxon>
        <taxon>Actinomycetota</taxon>
        <taxon>Actinomycetes</taxon>
        <taxon>Micrococcales</taxon>
        <taxon>Microbacteriaceae</taxon>
        <taxon>Microterricola</taxon>
    </lineage>
</organism>
<evidence type="ECO:0000256" key="3">
    <source>
        <dbReference type="ARBA" id="ARBA00022806"/>
    </source>
</evidence>
<dbReference type="PROSITE" id="PS51198">
    <property type="entry name" value="UVRD_HELICASE_ATP_BIND"/>
    <property type="match status" value="1"/>
</dbReference>
<evidence type="ECO:0000313" key="12">
    <source>
        <dbReference type="Proteomes" id="UP000058305"/>
    </source>
</evidence>
<evidence type="ECO:0000256" key="2">
    <source>
        <dbReference type="ARBA" id="ARBA00022801"/>
    </source>
</evidence>
<feature type="domain" description="UvrD-like helicase ATP-binding" evidence="10">
    <location>
        <begin position="102"/>
        <end position="562"/>
    </location>
</feature>
<dbReference type="GO" id="GO:0003916">
    <property type="term" value="F:DNA topoisomerase activity"/>
    <property type="evidence" value="ECO:0007669"/>
    <property type="project" value="InterPro"/>
</dbReference>
<dbReference type="PANTHER" id="PTHR11070">
    <property type="entry name" value="UVRD / RECB / PCRA DNA HELICASE FAMILY MEMBER"/>
    <property type="match status" value="1"/>
</dbReference>
<dbReference type="GO" id="GO:0043138">
    <property type="term" value="F:3'-5' DNA helicase activity"/>
    <property type="evidence" value="ECO:0007669"/>
    <property type="project" value="UniProtKB-EC"/>
</dbReference>
<dbReference type="InterPro" id="IPR014017">
    <property type="entry name" value="DNA_helicase_UvrD-like_C"/>
</dbReference>
<evidence type="ECO:0000256" key="4">
    <source>
        <dbReference type="ARBA" id="ARBA00022840"/>
    </source>
</evidence>
<dbReference type="InterPro" id="IPR027417">
    <property type="entry name" value="P-loop_NTPase"/>
</dbReference>
<comment type="catalytic activity">
    <reaction evidence="6">
        <text>Couples ATP hydrolysis with the unwinding of duplex DNA by translocating in the 3'-5' direction.</text>
        <dbReference type="EC" id="5.6.2.4"/>
    </reaction>
</comment>
<dbReference type="PANTHER" id="PTHR11070:SF63">
    <property type="entry name" value="DNA HELICASE IV"/>
    <property type="match status" value="1"/>
</dbReference>
<dbReference type="GO" id="GO:0000725">
    <property type="term" value="P:recombinational repair"/>
    <property type="evidence" value="ECO:0007669"/>
    <property type="project" value="TreeGrafter"/>
</dbReference>
<comment type="catalytic activity">
    <reaction evidence="8">
        <text>ATP + H2O = ADP + phosphate + H(+)</text>
        <dbReference type="Rhea" id="RHEA:13065"/>
        <dbReference type="ChEBI" id="CHEBI:15377"/>
        <dbReference type="ChEBI" id="CHEBI:15378"/>
        <dbReference type="ChEBI" id="CHEBI:30616"/>
        <dbReference type="ChEBI" id="CHEBI:43474"/>
        <dbReference type="ChEBI" id="CHEBI:456216"/>
        <dbReference type="EC" id="5.6.2.4"/>
    </reaction>
</comment>
<name>A0A109QYU9_9MICO</name>
<keyword evidence="3 9" id="KW-0347">Helicase</keyword>
<dbReference type="SUPFAM" id="SSF57783">
    <property type="entry name" value="Zinc beta-ribbon"/>
    <property type="match status" value="1"/>
</dbReference>
<accession>A0A109QYU9</accession>
<dbReference type="SUPFAM" id="SSF52540">
    <property type="entry name" value="P-loop containing nucleoside triphosphate hydrolases"/>
    <property type="match status" value="1"/>
</dbReference>
<protein>
    <recommendedName>
        <fullName evidence="7">DNA 3'-5' helicase</fullName>
        <ecNumber evidence="7">5.6.2.4</ecNumber>
    </recommendedName>
</protein>
<evidence type="ECO:0000256" key="1">
    <source>
        <dbReference type="ARBA" id="ARBA00022741"/>
    </source>
</evidence>
<evidence type="ECO:0000256" key="7">
    <source>
        <dbReference type="ARBA" id="ARBA00034808"/>
    </source>
</evidence>
<dbReference type="GO" id="GO:0016887">
    <property type="term" value="F:ATP hydrolysis activity"/>
    <property type="evidence" value="ECO:0007669"/>
    <property type="project" value="RHEA"/>
</dbReference>
<dbReference type="Pfam" id="PF00580">
    <property type="entry name" value="UvrD-helicase"/>
    <property type="match status" value="1"/>
</dbReference>
<dbReference type="Pfam" id="PF13361">
    <property type="entry name" value="UvrD_C"/>
    <property type="match status" value="1"/>
</dbReference>
<dbReference type="Gene3D" id="3.30.65.10">
    <property type="entry name" value="Bacterial Topoisomerase I, domain 1"/>
    <property type="match status" value="1"/>
</dbReference>
<keyword evidence="1 9" id="KW-0547">Nucleotide-binding</keyword>
<dbReference type="InterPro" id="IPR013498">
    <property type="entry name" value="Topo_IA_Znf"/>
</dbReference>
<reference evidence="11 12" key="1">
    <citation type="journal article" date="2016" name="J. Biotechnol.">
        <title>First complete genome sequence of a species in the genus Microterricola, an extremophilic cold active enzyme producing bacterial strain ERGS5:02 isolated from Sikkim Himalaya.</title>
        <authorList>
            <person name="Himanshu"/>
            <person name="Swarnkar M.K."/>
            <person name="Singh D."/>
            <person name="Kumar R."/>
        </authorList>
    </citation>
    <scope>NUCLEOTIDE SEQUENCE [LARGE SCALE GENOMIC DNA]</scope>
    <source>
        <strain evidence="11 12">ERGS5:02</strain>
    </source>
</reference>
<sequence>MQRGAEWSSALAAAIKEQFRRHGWLTREFAAEWEQRRAAIGIGPLLDEPLLADDISKLRRSGSLGIHSWTLDLPRHIAEHNGAYLESELLANKHFFDLVEKSPLTPEQATAVVCFENRVLVVASAGSGKTSTMVAKAGFAVSRGLIAPEKILMLAFNAAAAAELRQRTIDRLAPLGIGAETISARTFHAFGLEIIGQATGRKPTLAPWLEGGGDLKRLGEIVSDLRAQDGGFRREWDFFRAVLARDYKDARHESEASSAAEAALFTTAKGEDVKSSGERLIADWLFFNGVDYVYERPYEIDTADELHGQYRPDFYYPAIGTYHEHWALDEQGQPPIEFDGYLDGIHWKRQLHKAHGTALLETTMAELWSGRALSELSEQLTRRGIHLSFNPDRPTRGEKVVENERLVATFRSFLTHAKSNRLSDEQLRAKLESERDGEVRFRDASFLSLFAKIRSEWQQRLAAEGCIDFEDMLNLSADHLEEGDWQSPYELVMVDEFQDASNARARLARALVAAPGRHLFTVGDDWQSINRFAGADISVMTRFESWFGPSEVLRLERTFRFPQSIADASSQFVLKNPEQITKSVLSAAAEHPPTFQVISVDKDDSVAPALRHWLTVLHKQIVSGQISQPHGRPVSVFVLGRYRHQDKYAAGLNGVSELIDVRFMTIHASKGAEADYIVIPGMVSGKWGFPSTIPTDPVLRLAMPDAETFARAEERRLFYVALTRARRKVLLMTVEQRESRFLMELIADRGLIRTNAIGEPLESTVCPNCERAFMVRRVSKRGAFLGCQRYPRCKGTAPVPN</sequence>
<gene>
    <name evidence="11" type="ORF">AWU67_10300</name>
</gene>
<dbReference type="Gene3D" id="3.40.50.300">
    <property type="entry name" value="P-loop containing nucleotide triphosphate hydrolases"/>
    <property type="match status" value="3"/>
</dbReference>
<evidence type="ECO:0000259" key="10">
    <source>
        <dbReference type="PROSITE" id="PS51198"/>
    </source>
</evidence>
<evidence type="ECO:0000313" key="11">
    <source>
        <dbReference type="EMBL" id="AMB59190.1"/>
    </source>
</evidence>
<dbReference type="InterPro" id="IPR000212">
    <property type="entry name" value="DNA_helicase_UvrD/REP"/>
</dbReference>
<evidence type="ECO:0000256" key="5">
    <source>
        <dbReference type="ARBA" id="ARBA00023235"/>
    </source>
</evidence>
<keyword evidence="5" id="KW-0413">Isomerase</keyword>
<proteinExistence type="predicted"/>
<dbReference type="Pfam" id="PF01396">
    <property type="entry name" value="Zn_ribbon_Top1"/>
    <property type="match status" value="1"/>
</dbReference>
<keyword evidence="12" id="KW-1185">Reference proteome</keyword>
<dbReference type="EMBL" id="CP014145">
    <property type="protein sequence ID" value="AMB59190.1"/>
    <property type="molecule type" value="Genomic_DNA"/>
</dbReference>
<dbReference type="Proteomes" id="UP000058305">
    <property type="component" value="Chromosome"/>
</dbReference>
<feature type="binding site" evidence="9">
    <location>
        <begin position="123"/>
        <end position="130"/>
    </location>
    <ligand>
        <name>ATP</name>
        <dbReference type="ChEBI" id="CHEBI:30616"/>
    </ligand>
</feature>
<dbReference type="GO" id="GO:0006265">
    <property type="term" value="P:DNA topological change"/>
    <property type="evidence" value="ECO:0007669"/>
    <property type="project" value="InterPro"/>
</dbReference>
<keyword evidence="4 9" id="KW-0067">ATP-binding</keyword>
<evidence type="ECO:0000256" key="8">
    <source>
        <dbReference type="ARBA" id="ARBA00048988"/>
    </source>
</evidence>
<dbReference type="KEGG" id="mvd:AWU67_10300"/>
<dbReference type="EC" id="5.6.2.4" evidence="7"/>
<evidence type="ECO:0000256" key="6">
    <source>
        <dbReference type="ARBA" id="ARBA00034617"/>
    </source>
</evidence>
<reference evidence="12" key="2">
    <citation type="submission" date="2016-01" db="EMBL/GenBank/DDBJ databases">
        <title>First complete genome sequence of a species in the genus Microterricola, an extremophilic cold active enzyme producing strain ERGS5:02 isolated from Sikkim Himalaya.</title>
        <authorList>
            <person name="Kumar R."/>
            <person name="Singh D."/>
            <person name="Swarnkar M.K."/>
        </authorList>
    </citation>
    <scope>NUCLEOTIDE SEQUENCE [LARGE SCALE GENOMIC DNA]</scope>
    <source>
        <strain evidence="12">ERGS5:02</strain>
    </source>
</reference>
<dbReference type="GO" id="GO:0005829">
    <property type="term" value="C:cytosol"/>
    <property type="evidence" value="ECO:0007669"/>
    <property type="project" value="TreeGrafter"/>
</dbReference>
<evidence type="ECO:0000256" key="9">
    <source>
        <dbReference type="PROSITE-ProRule" id="PRU00560"/>
    </source>
</evidence>
<keyword evidence="2 9" id="KW-0378">Hydrolase</keyword>
<dbReference type="InterPro" id="IPR014016">
    <property type="entry name" value="UvrD-like_ATP-bd"/>
</dbReference>
<dbReference type="GO" id="GO:0005524">
    <property type="term" value="F:ATP binding"/>
    <property type="evidence" value="ECO:0007669"/>
    <property type="project" value="UniProtKB-UniRule"/>
</dbReference>
<dbReference type="GO" id="GO:0003677">
    <property type="term" value="F:DNA binding"/>
    <property type="evidence" value="ECO:0007669"/>
    <property type="project" value="InterPro"/>
</dbReference>
<dbReference type="GO" id="GO:0005694">
    <property type="term" value="C:chromosome"/>
    <property type="evidence" value="ECO:0007669"/>
    <property type="project" value="InterPro"/>
</dbReference>